<comment type="subunit">
    <text evidence="9">Monomer.</text>
</comment>
<evidence type="ECO:0000259" key="11">
    <source>
        <dbReference type="SMART" id="SM00836"/>
    </source>
</evidence>
<dbReference type="STRING" id="743971.MYF_00060"/>
<sequence>MTSKIRGKIIEFFQNKNLIIDDSKIIVEKAKNFGDYSSNVALIFARKNKMEPLNLALQIKNQLLLENLNLEKIEIAPPGFLNFFVSKSEYEKIVKSIIEKGPNFGRNFLGKKINIEFVSANPTGFLHLGHLRSAIIGDILANILEFTGNFVFREYYINDFGAQINRLVFSVFSRYQQIFKDFPLPADAYFGDDVIWCAQKFFKIFNNKFENSNLDEPETYKIFREKSVQIFLNEIKADLKNLSIKFDKFSSETELFSSQKVKKNLENLSYVFQKDGAIWLKTTKFGDQKDRVLVKNNGEFTYFSSDIAYHLEKINDKFQPDFLINIWGADHIGYIDRIKAGLKIAGHNQKLNILLYQLVKLVKNGEEFKMSKRKGQTFTIKDLLQVASVDAIRYFLSERSYNSVVEFDVELANRITEQNPLFLIQYAHARGSKLLQNKTLINEENLIFNNERETILISKLKQFEEIIVKIAKNYKINLLNKYLLELANLFNSFYSNSKIIGNKNENSLLCLTQAVVIVLKTGLKLLGIKAKERI</sequence>
<comment type="similarity">
    <text evidence="1 9 10">Belongs to the class-I aminoacyl-tRNA synthetase family.</text>
</comment>
<feature type="domain" description="Arginyl tRNA synthetase N-terminal" evidence="12">
    <location>
        <begin position="3"/>
        <end position="85"/>
    </location>
</feature>
<dbReference type="HOGENOM" id="CLU_006406_0_1_14"/>
<evidence type="ECO:0000256" key="2">
    <source>
        <dbReference type="ARBA" id="ARBA00022490"/>
    </source>
</evidence>
<dbReference type="NCBIfam" id="TIGR00456">
    <property type="entry name" value="argS"/>
    <property type="match status" value="1"/>
</dbReference>
<evidence type="ECO:0000313" key="13">
    <source>
        <dbReference type="EMBL" id="AJC49594.1"/>
    </source>
</evidence>
<dbReference type="Proteomes" id="UP000031129">
    <property type="component" value="Chromosome"/>
</dbReference>
<protein>
    <recommendedName>
        <fullName evidence="9">Arginine--tRNA ligase</fullName>
        <ecNumber evidence="9">6.1.1.19</ecNumber>
    </recommendedName>
    <alternativeName>
        <fullName evidence="9">Arginyl-tRNA synthetase</fullName>
        <shortName evidence="9">ArgRS</shortName>
    </alternativeName>
</protein>
<dbReference type="PANTHER" id="PTHR11956">
    <property type="entry name" value="ARGINYL-TRNA SYNTHETASE"/>
    <property type="match status" value="1"/>
</dbReference>
<keyword evidence="6 9" id="KW-0648">Protein biosynthesis</keyword>
<keyword evidence="3 9" id="KW-0436">Ligase</keyword>
<dbReference type="PRINTS" id="PR01038">
    <property type="entry name" value="TRNASYNTHARG"/>
</dbReference>
<keyword evidence="5 9" id="KW-0067">ATP-binding</keyword>
<feature type="short sequence motif" description="'HIGH' region" evidence="9">
    <location>
        <begin position="120"/>
        <end position="130"/>
    </location>
</feature>
<dbReference type="OrthoDB" id="9805987at2"/>
<keyword evidence="7 9" id="KW-0030">Aminoacyl-tRNA synthetase</keyword>
<dbReference type="InterPro" id="IPR009080">
    <property type="entry name" value="tRNAsynth_Ia_anticodon-bd"/>
</dbReference>
<evidence type="ECO:0000259" key="12">
    <source>
        <dbReference type="SMART" id="SM01016"/>
    </source>
</evidence>
<comment type="catalytic activity">
    <reaction evidence="8 9">
        <text>tRNA(Arg) + L-arginine + ATP = L-arginyl-tRNA(Arg) + AMP + diphosphate</text>
        <dbReference type="Rhea" id="RHEA:20301"/>
        <dbReference type="Rhea" id="RHEA-COMP:9658"/>
        <dbReference type="Rhea" id="RHEA-COMP:9673"/>
        <dbReference type="ChEBI" id="CHEBI:30616"/>
        <dbReference type="ChEBI" id="CHEBI:32682"/>
        <dbReference type="ChEBI" id="CHEBI:33019"/>
        <dbReference type="ChEBI" id="CHEBI:78442"/>
        <dbReference type="ChEBI" id="CHEBI:78513"/>
        <dbReference type="ChEBI" id="CHEBI:456215"/>
        <dbReference type="EC" id="6.1.1.19"/>
    </reaction>
</comment>
<dbReference type="GO" id="GO:0005524">
    <property type="term" value="F:ATP binding"/>
    <property type="evidence" value="ECO:0007669"/>
    <property type="project" value="UniProtKB-UniRule"/>
</dbReference>
<dbReference type="KEGG" id="mfq:MYF_00060"/>
<organism evidence="13 14">
    <name type="scientific">Mesomycoplasma flocculare ATCC 27399</name>
    <dbReference type="NCBI Taxonomy" id="743971"/>
    <lineage>
        <taxon>Bacteria</taxon>
        <taxon>Bacillati</taxon>
        <taxon>Mycoplasmatota</taxon>
        <taxon>Mycoplasmoidales</taxon>
        <taxon>Metamycoplasmataceae</taxon>
        <taxon>Mesomycoplasma</taxon>
    </lineage>
</organism>
<dbReference type="AlphaFoldDB" id="A0A0A8E6N7"/>
<dbReference type="InterPro" id="IPR005148">
    <property type="entry name" value="Arg-tRNA-synth_N"/>
</dbReference>
<dbReference type="InterPro" id="IPR008909">
    <property type="entry name" value="DALR_anticod-bd"/>
</dbReference>
<dbReference type="PANTHER" id="PTHR11956:SF5">
    <property type="entry name" value="ARGININE--TRNA LIGASE, CYTOPLASMIC"/>
    <property type="match status" value="1"/>
</dbReference>
<evidence type="ECO:0000256" key="6">
    <source>
        <dbReference type="ARBA" id="ARBA00022917"/>
    </source>
</evidence>
<accession>A0A0A8E6N7</accession>
<dbReference type="InterPro" id="IPR001412">
    <property type="entry name" value="aa-tRNA-synth_I_CS"/>
</dbReference>
<dbReference type="InterPro" id="IPR035684">
    <property type="entry name" value="ArgRS_core"/>
</dbReference>
<keyword evidence="4 9" id="KW-0547">Nucleotide-binding</keyword>
<dbReference type="SUPFAM" id="SSF47323">
    <property type="entry name" value="Anticodon-binding domain of a subclass of class I aminoacyl-tRNA synthetases"/>
    <property type="match status" value="1"/>
</dbReference>
<evidence type="ECO:0000256" key="3">
    <source>
        <dbReference type="ARBA" id="ARBA00022598"/>
    </source>
</evidence>
<dbReference type="Gene3D" id="1.10.730.10">
    <property type="entry name" value="Isoleucyl-tRNA Synthetase, Domain 1"/>
    <property type="match status" value="1"/>
</dbReference>
<dbReference type="InterPro" id="IPR001278">
    <property type="entry name" value="Arg-tRNA-ligase"/>
</dbReference>
<evidence type="ECO:0000256" key="7">
    <source>
        <dbReference type="ARBA" id="ARBA00023146"/>
    </source>
</evidence>
<dbReference type="EC" id="6.1.1.19" evidence="9"/>
<dbReference type="Pfam" id="PF03485">
    <property type="entry name" value="Arg_tRNA_synt_N"/>
    <property type="match status" value="1"/>
</dbReference>
<dbReference type="CDD" id="cd00671">
    <property type="entry name" value="ArgRS_core"/>
    <property type="match status" value="1"/>
</dbReference>
<dbReference type="Pfam" id="PF00750">
    <property type="entry name" value="tRNA-synt_1d"/>
    <property type="match status" value="1"/>
</dbReference>
<feature type="domain" description="DALR anticodon binding" evidence="11">
    <location>
        <begin position="424"/>
        <end position="534"/>
    </location>
</feature>
<evidence type="ECO:0000256" key="1">
    <source>
        <dbReference type="ARBA" id="ARBA00005594"/>
    </source>
</evidence>
<reference evidence="13 14" key="1">
    <citation type="journal article" date="2015" name="Genome Announc.">
        <title>Complete Genome Sequence of Mycoplasma flocculare Strain Ms42T (ATCC 27399T).</title>
        <authorList>
            <person name="Calcutt M.J."/>
            <person name="Foecking M.F."/>
            <person name="Heidari M.B."/>
            <person name="McIntosh M.A."/>
        </authorList>
    </citation>
    <scope>NUCLEOTIDE SEQUENCE [LARGE SCALE GENOMIC DNA]</scope>
    <source>
        <strain evidence="14">ATCC 27399</strain>
    </source>
</reference>
<evidence type="ECO:0000313" key="14">
    <source>
        <dbReference type="Proteomes" id="UP000031129"/>
    </source>
</evidence>
<proteinExistence type="inferred from homology"/>
<dbReference type="PROSITE" id="PS00178">
    <property type="entry name" value="AA_TRNA_LIGASE_I"/>
    <property type="match status" value="1"/>
</dbReference>
<evidence type="ECO:0000256" key="5">
    <source>
        <dbReference type="ARBA" id="ARBA00022840"/>
    </source>
</evidence>
<dbReference type="SMART" id="SM00836">
    <property type="entry name" value="DALR_1"/>
    <property type="match status" value="1"/>
</dbReference>
<comment type="subcellular location">
    <subcellularLocation>
        <location evidence="9">Cytoplasm</location>
    </subcellularLocation>
</comment>
<name>A0A0A8E6N7_MESFC</name>
<dbReference type="Pfam" id="PF05746">
    <property type="entry name" value="DALR_1"/>
    <property type="match status" value="1"/>
</dbReference>
<evidence type="ECO:0000256" key="8">
    <source>
        <dbReference type="ARBA" id="ARBA00049339"/>
    </source>
</evidence>
<gene>
    <name evidence="9 13" type="primary">argS</name>
    <name evidence="13" type="ORF">MYF_00060</name>
</gene>
<keyword evidence="2 9" id="KW-0963">Cytoplasm</keyword>
<dbReference type="Gene3D" id="3.30.1360.70">
    <property type="entry name" value="Arginyl tRNA synthetase N-terminal domain"/>
    <property type="match status" value="1"/>
</dbReference>
<dbReference type="InterPro" id="IPR036695">
    <property type="entry name" value="Arg-tRNA-synth_N_sf"/>
</dbReference>
<evidence type="ECO:0000256" key="4">
    <source>
        <dbReference type="ARBA" id="ARBA00022741"/>
    </source>
</evidence>
<dbReference type="InterPro" id="IPR014729">
    <property type="entry name" value="Rossmann-like_a/b/a_fold"/>
</dbReference>
<dbReference type="HAMAP" id="MF_00123">
    <property type="entry name" value="Arg_tRNA_synth"/>
    <property type="match status" value="1"/>
</dbReference>
<dbReference type="GO" id="GO:0005737">
    <property type="term" value="C:cytoplasm"/>
    <property type="evidence" value="ECO:0007669"/>
    <property type="project" value="UniProtKB-SubCell"/>
</dbReference>
<dbReference type="SUPFAM" id="SSF55190">
    <property type="entry name" value="Arginyl-tRNA synthetase (ArgRS), N-terminal 'additional' domain"/>
    <property type="match status" value="1"/>
</dbReference>
<dbReference type="GO" id="GO:0006420">
    <property type="term" value="P:arginyl-tRNA aminoacylation"/>
    <property type="evidence" value="ECO:0007669"/>
    <property type="project" value="UniProtKB-UniRule"/>
</dbReference>
<dbReference type="SMART" id="SM01016">
    <property type="entry name" value="Arg_tRNA_synt_N"/>
    <property type="match status" value="1"/>
</dbReference>
<dbReference type="SUPFAM" id="SSF52374">
    <property type="entry name" value="Nucleotidylyl transferase"/>
    <property type="match status" value="1"/>
</dbReference>
<keyword evidence="14" id="KW-1185">Reference proteome</keyword>
<dbReference type="Gene3D" id="3.40.50.620">
    <property type="entry name" value="HUPs"/>
    <property type="match status" value="1"/>
</dbReference>
<evidence type="ECO:0000256" key="10">
    <source>
        <dbReference type="RuleBase" id="RU363038"/>
    </source>
</evidence>
<dbReference type="EMBL" id="CP007585">
    <property type="protein sequence ID" value="AJC49594.1"/>
    <property type="molecule type" value="Genomic_DNA"/>
</dbReference>
<evidence type="ECO:0000256" key="9">
    <source>
        <dbReference type="HAMAP-Rule" id="MF_00123"/>
    </source>
</evidence>
<dbReference type="GO" id="GO:0004814">
    <property type="term" value="F:arginine-tRNA ligase activity"/>
    <property type="evidence" value="ECO:0007669"/>
    <property type="project" value="UniProtKB-UniRule"/>
</dbReference>
<dbReference type="RefSeq" id="WP_002557467.1">
    <property type="nucleotide sequence ID" value="NZ_CP007585.1"/>
</dbReference>